<dbReference type="NCBIfam" id="NF001756">
    <property type="entry name" value="PRK00484.1"/>
    <property type="match status" value="1"/>
</dbReference>
<dbReference type="GO" id="GO:0006430">
    <property type="term" value="P:lysyl-tRNA aminoacylation"/>
    <property type="evidence" value="ECO:0007669"/>
    <property type="project" value="InterPro"/>
</dbReference>
<evidence type="ECO:0000256" key="8">
    <source>
        <dbReference type="ARBA" id="ARBA00023146"/>
    </source>
</evidence>
<dbReference type="Gene3D" id="2.40.50.140">
    <property type="entry name" value="Nucleic acid-binding proteins"/>
    <property type="match status" value="1"/>
</dbReference>
<dbReference type="CDD" id="cd04322">
    <property type="entry name" value="LysRS_N"/>
    <property type="match status" value="1"/>
</dbReference>
<dbReference type="Gene3D" id="3.30.930.10">
    <property type="entry name" value="Bira Bifunctional Protein, Domain 2"/>
    <property type="match status" value="1"/>
</dbReference>
<dbReference type="GO" id="GO:0005829">
    <property type="term" value="C:cytosol"/>
    <property type="evidence" value="ECO:0007669"/>
    <property type="project" value="TreeGrafter"/>
</dbReference>
<dbReference type="InterPro" id="IPR002313">
    <property type="entry name" value="Lys-tRNA-ligase_II"/>
</dbReference>
<evidence type="ECO:0000313" key="11">
    <source>
        <dbReference type="EMBL" id="SVA47892.1"/>
    </source>
</evidence>
<comment type="similarity">
    <text evidence="1">Belongs to the class-II aminoacyl-tRNA synthetase family.</text>
</comment>
<dbReference type="HAMAP" id="MF_00252">
    <property type="entry name" value="Lys_tRNA_synth_class2"/>
    <property type="match status" value="1"/>
</dbReference>
<evidence type="ECO:0000256" key="1">
    <source>
        <dbReference type="ARBA" id="ARBA00008226"/>
    </source>
</evidence>
<dbReference type="InterPro" id="IPR012340">
    <property type="entry name" value="NA-bd_OB-fold"/>
</dbReference>
<dbReference type="EMBL" id="UINC01010794">
    <property type="protein sequence ID" value="SVA47892.1"/>
    <property type="molecule type" value="Genomic_DNA"/>
</dbReference>
<dbReference type="EC" id="6.1.1.6" evidence="2"/>
<evidence type="ECO:0000256" key="4">
    <source>
        <dbReference type="ARBA" id="ARBA00022723"/>
    </source>
</evidence>
<proteinExistence type="inferred from homology"/>
<keyword evidence="4" id="KW-0479">Metal-binding</keyword>
<evidence type="ECO:0000256" key="9">
    <source>
        <dbReference type="ARBA" id="ARBA00048573"/>
    </source>
</evidence>
<comment type="catalytic activity">
    <reaction evidence="9">
        <text>tRNA(Lys) + L-lysine + ATP = L-lysyl-tRNA(Lys) + AMP + diphosphate</text>
        <dbReference type="Rhea" id="RHEA:20792"/>
        <dbReference type="Rhea" id="RHEA-COMP:9696"/>
        <dbReference type="Rhea" id="RHEA-COMP:9697"/>
        <dbReference type="ChEBI" id="CHEBI:30616"/>
        <dbReference type="ChEBI" id="CHEBI:32551"/>
        <dbReference type="ChEBI" id="CHEBI:33019"/>
        <dbReference type="ChEBI" id="CHEBI:78442"/>
        <dbReference type="ChEBI" id="CHEBI:78529"/>
        <dbReference type="ChEBI" id="CHEBI:456215"/>
        <dbReference type="EC" id="6.1.1.6"/>
    </reaction>
</comment>
<dbReference type="GO" id="GO:0000049">
    <property type="term" value="F:tRNA binding"/>
    <property type="evidence" value="ECO:0007669"/>
    <property type="project" value="TreeGrafter"/>
</dbReference>
<keyword evidence="6" id="KW-0067">ATP-binding</keyword>
<dbReference type="InterPro" id="IPR004365">
    <property type="entry name" value="NA-bd_OB_tRNA"/>
</dbReference>
<feature type="non-terminal residue" evidence="11">
    <location>
        <position position="1"/>
    </location>
</feature>
<evidence type="ECO:0000256" key="7">
    <source>
        <dbReference type="ARBA" id="ARBA00022917"/>
    </source>
</evidence>
<dbReference type="InterPro" id="IPR004364">
    <property type="entry name" value="Aa-tRNA-synt_II"/>
</dbReference>
<protein>
    <recommendedName>
        <fullName evidence="2">lysine--tRNA ligase</fullName>
        <ecNumber evidence="2">6.1.1.6</ecNumber>
    </recommendedName>
</protein>
<gene>
    <name evidence="11" type="ORF">METZ01_LOCUS100746</name>
</gene>
<dbReference type="InterPro" id="IPR045864">
    <property type="entry name" value="aa-tRNA-synth_II/BPL/LPL"/>
</dbReference>
<dbReference type="Pfam" id="PF00152">
    <property type="entry name" value="tRNA-synt_2"/>
    <property type="match status" value="1"/>
</dbReference>
<evidence type="ECO:0000256" key="6">
    <source>
        <dbReference type="ARBA" id="ARBA00022840"/>
    </source>
</evidence>
<dbReference type="SUPFAM" id="SSF55681">
    <property type="entry name" value="Class II aaRS and biotin synthetases"/>
    <property type="match status" value="1"/>
</dbReference>
<keyword evidence="7" id="KW-0648">Protein biosynthesis</keyword>
<dbReference type="Pfam" id="PF01336">
    <property type="entry name" value="tRNA_anti-codon"/>
    <property type="match status" value="1"/>
</dbReference>
<dbReference type="FunFam" id="2.40.50.140:FF:000024">
    <property type="entry name" value="Lysine--tRNA ligase"/>
    <property type="match status" value="1"/>
</dbReference>
<evidence type="ECO:0000256" key="5">
    <source>
        <dbReference type="ARBA" id="ARBA00022741"/>
    </source>
</evidence>
<dbReference type="InterPro" id="IPR044136">
    <property type="entry name" value="Lys-tRNA-ligase_II_N"/>
</dbReference>
<dbReference type="AlphaFoldDB" id="A0A381W5Y8"/>
<dbReference type="GO" id="GO:0005524">
    <property type="term" value="F:ATP binding"/>
    <property type="evidence" value="ECO:0007669"/>
    <property type="project" value="UniProtKB-KW"/>
</dbReference>
<keyword evidence="3" id="KW-0436">Ligase</keyword>
<feature type="domain" description="Aminoacyl-transfer RNA synthetases class-II family profile" evidence="10">
    <location>
        <begin position="183"/>
        <end position="493"/>
    </location>
</feature>
<keyword evidence="8" id="KW-0030">Aminoacyl-tRNA synthetase</keyword>
<name>A0A381W5Y8_9ZZZZ</name>
<dbReference type="PANTHER" id="PTHR42918">
    <property type="entry name" value="LYSYL-TRNA SYNTHETASE"/>
    <property type="match status" value="1"/>
</dbReference>
<dbReference type="GO" id="GO:0004824">
    <property type="term" value="F:lysine-tRNA ligase activity"/>
    <property type="evidence" value="ECO:0007669"/>
    <property type="project" value="UniProtKB-EC"/>
</dbReference>
<dbReference type="PROSITE" id="PS50862">
    <property type="entry name" value="AA_TRNA_LIGASE_II"/>
    <property type="match status" value="1"/>
</dbReference>
<dbReference type="InterPro" id="IPR018149">
    <property type="entry name" value="Lys-tRNA-synth_II_C"/>
</dbReference>
<sequence>GITMSQDQKSLKQIIDFRIEKLNKLREAGINPFPNKFDPTYKSESIKTDFDAMEGKTVKVAGRIMALRKMGKASFAQIMDSEGRIQFFIRQDDVGEESYTHFKLLDIGDYVGIEGYVFKTKTEEISIHADTLTILAKSIRPLPIVKEKDGDVFDAFTDKEQRYRNRHLDLILNPEVKDTFVKRARIIKTVRNFLDDKGFLEVETPVLQPLYGGASARPFKTHHNTLDQTFFLRIADELYLKRLIIGGIDRVYELSKDFRNEGMDRNHNPEFTMLEFYWAYADYEDCMQITEVMIQKSAESVGALQINWGGMEIDLSKPFARRPILGLLKDATGHDLGDVTDDEICTVCKENGVDVDNNANYGQMLDELMGKLVEPNLIQPTFAIDYPKAISPLAKAHRNGDPNMVERFELFIGGAEFANSFTELNDPLEQRLRLEAQAKLRERGDEEAQSVDENFIQAMECGMPPTGGVGIGIDRLSMLLTGNRWIKDVILFPALKQENS</sequence>
<dbReference type="NCBIfam" id="TIGR00499">
    <property type="entry name" value="lysS_bact"/>
    <property type="match status" value="1"/>
</dbReference>
<keyword evidence="5" id="KW-0547">Nucleotide-binding</keyword>
<accession>A0A381W5Y8</accession>
<evidence type="ECO:0000259" key="10">
    <source>
        <dbReference type="PROSITE" id="PS50862"/>
    </source>
</evidence>
<evidence type="ECO:0000256" key="3">
    <source>
        <dbReference type="ARBA" id="ARBA00022598"/>
    </source>
</evidence>
<dbReference type="InterPro" id="IPR006195">
    <property type="entry name" value="aa-tRNA-synth_II"/>
</dbReference>
<reference evidence="11" key="1">
    <citation type="submission" date="2018-05" db="EMBL/GenBank/DDBJ databases">
        <authorList>
            <person name="Lanie J.A."/>
            <person name="Ng W.-L."/>
            <person name="Kazmierczak K.M."/>
            <person name="Andrzejewski T.M."/>
            <person name="Davidsen T.M."/>
            <person name="Wayne K.J."/>
            <person name="Tettelin H."/>
            <person name="Glass J.I."/>
            <person name="Rusch D."/>
            <person name="Podicherti R."/>
            <person name="Tsui H.-C.T."/>
            <person name="Winkler M.E."/>
        </authorList>
    </citation>
    <scope>NUCLEOTIDE SEQUENCE</scope>
</reference>
<evidence type="ECO:0000256" key="2">
    <source>
        <dbReference type="ARBA" id="ARBA00013166"/>
    </source>
</evidence>
<dbReference type="SUPFAM" id="SSF50249">
    <property type="entry name" value="Nucleic acid-binding proteins"/>
    <property type="match status" value="1"/>
</dbReference>
<dbReference type="GO" id="GO:0046872">
    <property type="term" value="F:metal ion binding"/>
    <property type="evidence" value="ECO:0007669"/>
    <property type="project" value="UniProtKB-KW"/>
</dbReference>
<dbReference type="CDD" id="cd00775">
    <property type="entry name" value="LysRS_core"/>
    <property type="match status" value="1"/>
</dbReference>
<dbReference type="PRINTS" id="PR00982">
    <property type="entry name" value="TRNASYNTHLYS"/>
</dbReference>
<dbReference type="PANTHER" id="PTHR42918:SF15">
    <property type="entry name" value="LYSINE--TRNA LIGASE, CHLOROPLASTIC_MITOCHONDRIAL"/>
    <property type="match status" value="1"/>
</dbReference>
<organism evidence="11">
    <name type="scientific">marine metagenome</name>
    <dbReference type="NCBI Taxonomy" id="408172"/>
    <lineage>
        <taxon>unclassified sequences</taxon>
        <taxon>metagenomes</taxon>
        <taxon>ecological metagenomes</taxon>
    </lineage>
</organism>